<dbReference type="EMBL" id="MU853401">
    <property type="protein sequence ID" value="KAK4138437.1"/>
    <property type="molecule type" value="Genomic_DNA"/>
</dbReference>
<name>A0AAN6USJ1_9PEZI</name>
<dbReference type="AlphaFoldDB" id="A0AAN6USJ1"/>
<protein>
    <submittedName>
        <fullName evidence="1">Uncharacterized protein</fullName>
    </submittedName>
</protein>
<comment type="caution">
    <text evidence="1">The sequence shown here is derived from an EMBL/GenBank/DDBJ whole genome shotgun (WGS) entry which is preliminary data.</text>
</comment>
<proteinExistence type="predicted"/>
<gene>
    <name evidence="1" type="ORF">BT67DRAFT_431051</name>
</gene>
<reference evidence="1" key="1">
    <citation type="journal article" date="2023" name="Mol. Phylogenet. Evol.">
        <title>Genome-scale phylogeny and comparative genomics of the fungal order Sordariales.</title>
        <authorList>
            <person name="Hensen N."/>
            <person name="Bonometti L."/>
            <person name="Westerberg I."/>
            <person name="Brannstrom I.O."/>
            <person name="Guillou S."/>
            <person name="Cros-Aarteil S."/>
            <person name="Calhoun S."/>
            <person name="Haridas S."/>
            <person name="Kuo A."/>
            <person name="Mondo S."/>
            <person name="Pangilinan J."/>
            <person name="Riley R."/>
            <person name="LaButti K."/>
            <person name="Andreopoulos B."/>
            <person name="Lipzen A."/>
            <person name="Chen C."/>
            <person name="Yan M."/>
            <person name="Daum C."/>
            <person name="Ng V."/>
            <person name="Clum A."/>
            <person name="Steindorff A."/>
            <person name="Ohm R.A."/>
            <person name="Martin F."/>
            <person name="Silar P."/>
            <person name="Natvig D.O."/>
            <person name="Lalanne C."/>
            <person name="Gautier V."/>
            <person name="Ament-Velasquez S.L."/>
            <person name="Kruys A."/>
            <person name="Hutchinson M.I."/>
            <person name="Powell A.J."/>
            <person name="Barry K."/>
            <person name="Miller A.N."/>
            <person name="Grigoriev I.V."/>
            <person name="Debuchy R."/>
            <person name="Gladieux P."/>
            <person name="Hiltunen Thoren M."/>
            <person name="Johannesson H."/>
        </authorList>
    </citation>
    <scope>NUCLEOTIDE SEQUENCE</scope>
    <source>
        <strain evidence="1">CBS 123565</strain>
    </source>
</reference>
<organism evidence="1 2">
    <name type="scientific">Trichocladium antarcticum</name>
    <dbReference type="NCBI Taxonomy" id="1450529"/>
    <lineage>
        <taxon>Eukaryota</taxon>
        <taxon>Fungi</taxon>
        <taxon>Dikarya</taxon>
        <taxon>Ascomycota</taxon>
        <taxon>Pezizomycotina</taxon>
        <taxon>Sordariomycetes</taxon>
        <taxon>Sordariomycetidae</taxon>
        <taxon>Sordariales</taxon>
        <taxon>Chaetomiaceae</taxon>
        <taxon>Trichocladium</taxon>
    </lineage>
</organism>
<reference evidence="1" key="2">
    <citation type="submission" date="2023-05" db="EMBL/GenBank/DDBJ databases">
        <authorList>
            <consortium name="Lawrence Berkeley National Laboratory"/>
            <person name="Steindorff A."/>
            <person name="Hensen N."/>
            <person name="Bonometti L."/>
            <person name="Westerberg I."/>
            <person name="Brannstrom I.O."/>
            <person name="Guillou S."/>
            <person name="Cros-Aarteil S."/>
            <person name="Calhoun S."/>
            <person name="Haridas S."/>
            <person name="Kuo A."/>
            <person name="Mondo S."/>
            <person name="Pangilinan J."/>
            <person name="Riley R."/>
            <person name="Labutti K."/>
            <person name="Andreopoulos B."/>
            <person name="Lipzen A."/>
            <person name="Chen C."/>
            <person name="Yanf M."/>
            <person name="Daum C."/>
            <person name="Ng V."/>
            <person name="Clum A."/>
            <person name="Ohm R."/>
            <person name="Martin F."/>
            <person name="Silar P."/>
            <person name="Natvig D."/>
            <person name="Lalanne C."/>
            <person name="Gautier V."/>
            <person name="Ament-Velasquez S.L."/>
            <person name="Kruys A."/>
            <person name="Hutchinson M.I."/>
            <person name="Powell A.J."/>
            <person name="Barry K."/>
            <person name="Miller A.N."/>
            <person name="Grigoriev I.V."/>
            <person name="Debuchy R."/>
            <person name="Gladieux P."/>
            <person name="Thoren M.H."/>
            <person name="Johannesson H."/>
        </authorList>
    </citation>
    <scope>NUCLEOTIDE SEQUENCE</scope>
    <source>
        <strain evidence="1">CBS 123565</strain>
    </source>
</reference>
<evidence type="ECO:0000313" key="2">
    <source>
        <dbReference type="Proteomes" id="UP001304895"/>
    </source>
</evidence>
<dbReference type="Proteomes" id="UP001304895">
    <property type="component" value="Unassembled WGS sequence"/>
</dbReference>
<keyword evidence="2" id="KW-1185">Reference proteome</keyword>
<accession>A0AAN6USJ1</accession>
<sequence length="320" mass="34881">MSSPNTPLAQAQAAWTAICTGGPYTSLMMVQHLMGAGGKTTKGFLTNPKAELKGTTAMLAAKTLAQLAPTWQLKTGRCTSFAVKAVNDLEHVVDSKNVSVFNFEVFDIGRHRIARCTKTGILIDSSSTGKGGAFVLPVDNWHSFPETDASWKYCVKDRKSKFERNGNADPRLVKVSAEPISAKQAMLICLDEVEKQAERSVPTLFRSLDAERQAVFHGMVFWNPKDHALELVQDLATKTKMIVQWPKNKKDAKGKVTGLDLTMQGTPETLGACIDAVEQFVKIYGGPFGGAQWLADGINTISEGWFQGACELWGCPKLVV</sequence>
<evidence type="ECO:0000313" key="1">
    <source>
        <dbReference type="EMBL" id="KAK4138437.1"/>
    </source>
</evidence>